<evidence type="ECO:0000313" key="3">
    <source>
        <dbReference type="Proteomes" id="UP000444960"/>
    </source>
</evidence>
<dbReference type="OrthoDB" id="3406108at2"/>
<evidence type="ECO:0000256" key="1">
    <source>
        <dbReference type="SAM" id="Phobius"/>
    </source>
</evidence>
<evidence type="ECO:0000313" key="2">
    <source>
        <dbReference type="EMBL" id="GEE00252.1"/>
    </source>
</evidence>
<dbReference type="InterPro" id="IPR009339">
    <property type="entry name" value="DUF998"/>
</dbReference>
<protein>
    <recommendedName>
        <fullName evidence="4">DUF998 domain-containing protein</fullName>
    </recommendedName>
</protein>
<gene>
    <name evidence="2" type="ORF">nbrc107696_06980</name>
</gene>
<sequence>MRGAAATAALVIAGVAYSSWVFDFIVPTGRDRFRSFLSELEEPDVPCHRVYEYGDIVAGGAAVAAALILVTLGLRGVGARTAVAAVGVFGVATVADALSPMGTAPLVHAATSAIAVFSLFVTMIAATWSAYREGSWPILKTSGAAVFALVTVATGWMLGSDRLQGDYLLGLAQRIQVGSMSVWLIVWGISLSVGTWWSTRPGPNPRPEPRTR</sequence>
<reference evidence="3" key="1">
    <citation type="submission" date="2019-06" db="EMBL/GenBank/DDBJ databases">
        <title>Gordonia isolated from sludge of a wastewater treatment plant.</title>
        <authorList>
            <person name="Tamura T."/>
            <person name="Aoyama K."/>
            <person name="Kang Y."/>
            <person name="Saito S."/>
            <person name="Akiyama N."/>
            <person name="Yazawa K."/>
            <person name="Gonoi T."/>
            <person name="Mikami Y."/>
        </authorList>
    </citation>
    <scope>NUCLEOTIDE SEQUENCE [LARGE SCALE GENOMIC DNA]</scope>
    <source>
        <strain evidence="3">NBRC 107696</strain>
    </source>
</reference>
<feature type="transmembrane region" description="Helical" evidence="1">
    <location>
        <begin position="178"/>
        <end position="197"/>
    </location>
</feature>
<evidence type="ECO:0008006" key="4">
    <source>
        <dbReference type="Google" id="ProtNLM"/>
    </source>
</evidence>
<keyword evidence="3" id="KW-1185">Reference proteome</keyword>
<dbReference type="AlphaFoldDB" id="A0A7I9V4Z2"/>
<name>A0A7I9V4Z2_9ACTN</name>
<feature type="transmembrane region" description="Helical" evidence="1">
    <location>
        <begin position="106"/>
        <end position="126"/>
    </location>
</feature>
<feature type="transmembrane region" description="Helical" evidence="1">
    <location>
        <begin position="81"/>
        <end position="100"/>
    </location>
</feature>
<dbReference type="Proteomes" id="UP000444960">
    <property type="component" value="Unassembled WGS sequence"/>
</dbReference>
<feature type="transmembrane region" description="Helical" evidence="1">
    <location>
        <begin position="56"/>
        <end position="74"/>
    </location>
</feature>
<dbReference type="EMBL" id="BJOV01000002">
    <property type="protein sequence ID" value="GEE00252.1"/>
    <property type="molecule type" value="Genomic_DNA"/>
</dbReference>
<accession>A0A7I9V4Z2</accession>
<feature type="transmembrane region" description="Helical" evidence="1">
    <location>
        <begin position="138"/>
        <end position="158"/>
    </location>
</feature>
<keyword evidence="1" id="KW-0472">Membrane</keyword>
<comment type="caution">
    <text evidence="2">The sequence shown here is derived from an EMBL/GenBank/DDBJ whole genome shotgun (WGS) entry which is preliminary data.</text>
</comment>
<dbReference type="RefSeq" id="WP_161894176.1">
    <property type="nucleotide sequence ID" value="NZ_BJOV01000002.1"/>
</dbReference>
<organism evidence="2 3">
    <name type="scientific">Gordonia spumicola</name>
    <dbReference type="NCBI Taxonomy" id="589161"/>
    <lineage>
        <taxon>Bacteria</taxon>
        <taxon>Bacillati</taxon>
        <taxon>Actinomycetota</taxon>
        <taxon>Actinomycetes</taxon>
        <taxon>Mycobacteriales</taxon>
        <taxon>Gordoniaceae</taxon>
        <taxon>Gordonia</taxon>
    </lineage>
</organism>
<keyword evidence="1" id="KW-1133">Transmembrane helix</keyword>
<proteinExistence type="predicted"/>
<keyword evidence="1" id="KW-0812">Transmembrane</keyword>
<dbReference type="Pfam" id="PF06197">
    <property type="entry name" value="DUF998"/>
    <property type="match status" value="1"/>
</dbReference>